<dbReference type="GO" id="GO:0007131">
    <property type="term" value="P:reciprocal meiotic recombination"/>
    <property type="evidence" value="ECO:0007669"/>
    <property type="project" value="TreeGrafter"/>
</dbReference>
<dbReference type="PROSITE" id="PS50163">
    <property type="entry name" value="RECA_3"/>
    <property type="match status" value="1"/>
</dbReference>
<dbReference type="GO" id="GO:0000794">
    <property type="term" value="C:condensed nuclear chromosome"/>
    <property type="evidence" value="ECO:0007669"/>
    <property type="project" value="TreeGrafter"/>
</dbReference>
<feature type="domain" description="RecA family profile 1" evidence="10">
    <location>
        <begin position="178"/>
        <end position="349"/>
    </location>
</feature>
<keyword evidence="4 8" id="KW-0067">ATP-binding</keyword>
<dbReference type="InterPro" id="IPR013632">
    <property type="entry name" value="Rad51_C"/>
</dbReference>
<sequence length="423" mass="46926">MFHRIFLFNLRKTKLKCDFTRNYRAAAFDAGNVQHSVFSFEFIFARLLFLFLRVRSTCLRMAQRQKEKEKQKASASASASVSAVTEEASKSVAVEEDDVNSYTVVDKLEQFGISAADIRKLKEAGFCTFEAIAYAPRKELYAIKGISEQKAEKIFAEAAKLVPMGFTTASEVHVKRSEIIQIGTGSRELDRLLGGGVETGSITEIFGEFRTGKSQLCHTLAVMCQLPVDMGGAEGKCLWIDTEGTFRPERLLAVAERHKLSPQDVLDNVVYARCYNTDHQMQLLVQASAMMAESRYALLVVDSATSLFRTDFSGRGELASRQMMLAKYLRMLLKLSDEFGVAVVITNQVVSQVDAGCGMFQGETKKPIGGNIMAHASTTRQLALYLRKGRGEARICKIYDSPCLPESEAMFAITTHGIDDVTD</sequence>
<evidence type="ECO:0000256" key="7">
    <source>
        <dbReference type="ARBA" id="ARBA00062901"/>
    </source>
</evidence>
<organism evidence="14">
    <name type="scientific">Brugia timori</name>
    <dbReference type="NCBI Taxonomy" id="42155"/>
    <lineage>
        <taxon>Eukaryota</taxon>
        <taxon>Metazoa</taxon>
        <taxon>Ecdysozoa</taxon>
        <taxon>Nematoda</taxon>
        <taxon>Chromadorea</taxon>
        <taxon>Rhabditida</taxon>
        <taxon>Spirurina</taxon>
        <taxon>Spiruromorpha</taxon>
        <taxon>Filarioidea</taxon>
        <taxon>Onchocercidae</taxon>
        <taxon>Brugia</taxon>
    </lineage>
</organism>
<dbReference type="InterPro" id="IPR020588">
    <property type="entry name" value="RecA_ATP-bd"/>
</dbReference>
<dbReference type="Gene3D" id="1.10.150.20">
    <property type="entry name" value="5' to 3' exonuclease, C-terminal subdomain"/>
    <property type="match status" value="1"/>
</dbReference>
<evidence type="ECO:0000256" key="2">
    <source>
        <dbReference type="ARBA" id="ARBA00007095"/>
    </source>
</evidence>
<dbReference type="GO" id="GO:0000730">
    <property type="term" value="P:DNA recombinase assembly"/>
    <property type="evidence" value="ECO:0007669"/>
    <property type="project" value="TreeGrafter"/>
</dbReference>
<dbReference type="SMART" id="SM00382">
    <property type="entry name" value="AAA"/>
    <property type="match status" value="1"/>
</dbReference>
<dbReference type="STRING" id="42155.A0A0R3Q4N6"/>
<dbReference type="GO" id="GO:0140664">
    <property type="term" value="F:ATP-dependent DNA damage sensor activity"/>
    <property type="evidence" value="ECO:0007669"/>
    <property type="project" value="InterPro"/>
</dbReference>
<keyword evidence="9" id="KW-0234">DNA repair</keyword>
<keyword evidence="13" id="KW-1185">Reference proteome</keyword>
<keyword evidence="3 8" id="KW-0547">Nucleotide-binding</keyword>
<dbReference type="FunFam" id="1.10.150.20:FF:000008">
    <property type="entry name" value="DNA repair protein RAD51 homolog"/>
    <property type="match status" value="1"/>
</dbReference>
<keyword evidence="9" id="KW-0227">DNA damage</keyword>
<comment type="subunit">
    <text evidence="7">Forms linear homooligomers, giving rise to a RAD51 nucleoprotein filament, which is essential for strand-pairing reactions during DNA recombination.</text>
</comment>
<protein>
    <recommendedName>
        <fullName evidence="9">DNA repair protein RAD51 homolog</fullName>
    </recommendedName>
</protein>
<dbReference type="SUPFAM" id="SSF47794">
    <property type="entry name" value="Rad51 N-terminal domain-like"/>
    <property type="match status" value="1"/>
</dbReference>
<dbReference type="GO" id="GO:0005524">
    <property type="term" value="F:ATP binding"/>
    <property type="evidence" value="ECO:0007669"/>
    <property type="project" value="UniProtKB-KW"/>
</dbReference>
<evidence type="ECO:0000256" key="4">
    <source>
        <dbReference type="ARBA" id="ARBA00022840"/>
    </source>
</evidence>
<dbReference type="Pfam" id="PF08423">
    <property type="entry name" value="Rad51"/>
    <property type="match status" value="1"/>
</dbReference>
<dbReference type="InterPro" id="IPR011941">
    <property type="entry name" value="DNA_recomb/repair_Rad51"/>
</dbReference>
<dbReference type="PROSITE" id="PS50162">
    <property type="entry name" value="RECA_2"/>
    <property type="match status" value="1"/>
</dbReference>
<accession>A0A0R3Q4N6</accession>
<reference evidence="14" key="1">
    <citation type="submission" date="2017-02" db="UniProtKB">
        <authorList>
            <consortium name="WormBaseParasite"/>
        </authorList>
    </citation>
    <scope>IDENTIFICATION</scope>
</reference>
<dbReference type="InterPro" id="IPR027417">
    <property type="entry name" value="P-loop_NTPase"/>
</dbReference>
<dbReference type="NCBIfam" id="NF003301">
    <property type="entry name" value="PRK04301.1"/>
    <property type="match status" value="1"/>
</dbReference>
<dbReference type="FunFam" id="3.40.50.300:FF:000092">
    <property type="entry name" value="DNA repair protein Rad51 homolog"/>
    <property type="match status" value="1"/>
</dbReference>
<dbReference type="PANTHER" id="PTHR22942">
    <property type="entry name" value="RECA/RAD51/RADA DNA STRAND-PAIRING FAMILY MEMBER"/>
    <property type="match status" value="1"/>
</dbReference>
<dbReference type="PANTHER" id="PTHR22942:SF39">
    <property type="entry name" value="DNA REPAIR PROTEIN RAD51 HOMOLOG 1"/>
    <property type="match status" value="1"/>
</dbReference>
<comment type="function">
    <text evidence="9">Binds to single and double-stranded DNA and exhibits DNA-dependent ATPase activity. Underwinds duplex DNA.</text>
</comment>
<evidence type="ECO:0000313" key="14">
    <source>
        <dbReference type="WBParaSite" id="BTMF_0000127601-mRNA-1"/>
    </source>
</evidence>
<dbReference type="GO" id="GO:0070192">
    <property type="term" value="P:chromosome organization involved in meiotic cell cycle"/>
    <property type="evidence" value="ECO:0007669"/>
    <property type="project" value="TreeGrafter"/>
</dbReference>
<dbReference type="GO" id="GO:0000150">
    <property type="term" value="F:DNA strand exchange activity"/>
    <property type="evidence" value="ECO:0007669"/>
    <property type="project" value="InterPro"/>
</dbReference>
<keyword evidence="9" id="KW-0233">DNA recombination</keyword>
<reference evidence="12 13" key="2">
    <citation type="submission" date="2018-11" db="EMBL/GenBank/DDBJ databases">
        <authorList>
            <consortium name="Pathogen Informatics"/>
        </authorList>
    </citation>
    <scope>NUCLEOTIDE SEQUENCE [LARGE SCALE GENOMIC DNA]</scope>
</reference>
<keyword evidence="9" id="KW-0238">DNA-binding</keyword>
<dbReference type="Pfam" id="PF14520">
    <property type="entry name" value="HHH_5"/>
    <property type="match status" value="1"/>
</dbReference>
<evidence type="ECO:0000259" key="11">
    <source>
        <dbReference type="PROSITE" id="PS50163"/>
    </source>
</evidence>
<proteinExistence type="inferred from homology"/>
<dbReference type="GO" id="GO:0006312">
    <property type="term" value="P:mitotic recombination"/>
    <property type="evidence" value="ECO:0007669"/>
    <property type="project" value="TreeGrafter"/>
</dbReference>
<feature type="domain" description="RecA family profile 2" evidence="11">
    <location>
        <begin position="358"/>
        <end position="423"/>
    </location>
</feature>
<name>A0A0R3Q4N6_9BILA</name>
<dbReference type="NCBIfam" id="TIGR02239">
    <property type="entry name" value="recomb_RAD51"/>
    <property type="match status" value="1"/>
</dbReference>
<dbReference type="InterPro" id="IPR020587">
    <property type="entry name" value="RecA_monomer-monomer_interface"/>
</dbReference>
<comment type="subcellular location">
    <subcellularLocation>
        <location evidence="1 9">Nucleus</location>
    </subcellularLocation>
</comment>
<evidence type="ECO:0000256" key="9">
    <source>
        <dbReference type="RuleBase" id="RU364139"/>
    </source>
</evidence>
<dbReference type="WBParaSite" id="BTMF_0000127601-mRNA-1">
    <property type="protein sequence ID" value="BTMF_0000127601-mRNA-1"/>
    <property type="gene ID" value="BTMF_0000127601"/>
</dbReference>
<evidence type="ECO:0000256" key="5">
    <source>
        <dbReference type="ARBA" id="ARBA00023242"/>
    </source>
</evidence>
<dbReference type="InterPro" id="IPR010995">
    <property type="entry name" value="DNA_repair_Rad51/TF_NusA_a-hlx"/>
</dbReference>
<evidence type="ECO:0000313" key="13">
    <source>
        <dbReference type="Proteomes" id="UP000280834"/>
    </source>
</evidence>
<evidence type="ECO:0000256" key="8">
    <source>
        <dbReference type="RuleBase" id="RU003422"/>
    </source>
</evidence>
<dbReference type="InterPro" id="IPR003593">
    <property type="entry name" value="AAA+_ATPase"/>
</dbReference>
<comment type="function">
    <text evidence="6">Plays an important role in homologous strand exchange, a key step in DNA repair through homologous recombination (HR). Binds to single-stranded DNA in an ATP-dependent manner to form nucleoprotein filaments which are essential for the homology search and strand exchange. Catalyzes the recognition of homology and strand exchange between homologous DNA partners to form a joint molecule between a processed DNA break and the repair template. Recruited to resolve stalled replication forks during replication stress. Also involved in interstrand cross-link repair.</text>
</comment>
<dbReference type="GO" id="GO:0003697">
    <property type="term" value="F:single-stranded DNA binding"/>
    <property type="evidence" value="ECO:0007669"/>
    <property type="project" value="InterPro"/>
</dbReference>
<dbReference type="GO" id="GO:0042148">
    <property type="term" value="P:DNA strand invasion"/>
    <property type="evidence" value="ECO:0007669"/>
    <property type="project" value="TreeGrafter"/>
</dbReference>
<dbReference type="AlphaFoldDB" id="A0A0R3Q4N6"/>
<dbReference type="CDD" id="cd19513">
    <property type="entry name" value="Rad51"/>
    <property type="match status" value="1"/>
</dbReference>
<dbReference type="Gene3D" id="3.40.50.300">
    <property type="entry name" value="P-loop containing nucleotide triphosphate hydrolases"/>
    <property type="match status" value="1"/>
</dbReference>
<evidence type="ECO:0000256" key="6">
    <source>
        <dbReference type="ARBA" id="ARBA00056736"/>
    </source>
</evidence>
<dbReference type="EMBL" id="UZAG01000366">
    <property type="protein sequence ID" value="VDO08166.1"/>
    <property type="molecule type" value="Genomic_DNA"/>
</dbReference>
<gene>
    <name evidence="12" type="ORF">BTMF_LOCUS618</name>
</gene>
<dbReference type="GO" id="GO:0003690">
    <property type="term" value="F:double-stranded DNA binding"/>
    <property type="evidence" value="ECO:0007669"/>
    <property type="project" value="InterPro"/>
</dbReference>
<evidence type="ECO:0000256" key="3">
    <source>
        <dbReference type="ARBA" id="ARBA00022741"/>
    </source>
</evidence>
<dbReference type="SUPFAM" id="SSF52540">
    <property type="entry name" value="P-loop containing nucleoside triphosphate hydrolases"/>
    <property type="match status" value="1"/>
</dbReference>
<evidence type="ECO:0000259" key="10">
    <source>
        <dbReference type="PROSITE" id="PS50162"/>
    </source>
</evidence>
<evidence type="ECO:0000313" key="12">
    <source>
        <dbReference type="EMBL" id="VDO08166.1"/>
    </source>
</evidence>
<comment type="similarity">
    <text evidence="2 9">Belongs to the RecA family. RAD51 subfamily.</text>
</comment>
<dbReference type="GO" id="GO:1990426">
    <property type="term" value="P:mitotic recombination-dependent replication fork processing"/>
    <property type="evidence" value="ECO:0007669"/>
    <property type="project" value="InterPro"/>
</dbReference>
<dbReference type="Proteomes" id="UP000280834">
    <property type="component" value="Unassembled WGS sequence"/>
</dbReference>
<keyword evidence="5 9" id="KW-0539">Nucleus</keyword>
<evidence type="ECO:0000256" key="1">
    <source>
        <dbReference type="ARBA" id="ARBA00004123"/>
    </source>
</evidence>